<dbReference type="Proteomes" id="UP001175001">
    <property type="component" value="Unassembled WGS sequence"/>
</dbReference>
<organism evidence="1 2">
    <name type="scientific">Lasiodiplodia hormozganensis</name>
    <dbReference type="NCBI Taxonomy" id="869390"/>
    <lineage>
        <taxon>Eukaryota</taxon>
        <taxon>Fungi</taxon>
        <taxon>Dikarya</taxon>
        <taxon>Ascomycota</taxon>
        <taxon>Pezizomycotina</taxon>
        <taxon>Dothideomycetes</taxon>
        <taxon>Dothideomycetes incertae sedis</taxon>
        <taxon>Botryosphaeriales</taxon>
        <taxon>Botryosphaeriaceae</taxon>
        <taxon>Lasiodiplodia</taxon>
    </lineage>
</organism>
<reference evidence="1" key="1">
    <citation type="submission" date="2023-06" db="EMBL/GenBank/DDBJ databases">
        <title>Multi-omics analyses reveal the molecular pathogenesis toolkit of Lasiodiplodia hormozganensis, a cross-kingdom pathogen.</title>
        <authorList>
            <person name="Felix C."/>
            <person name="Meneses R."/>
            <person name="Goncalves M.F.M."/>
            <person name="Tilleman L."/>
            <person name="Duarte A.S."/>
            <person name="Jorrin-Novo J.V."/>
            <person name="Van De Peer Y."/>
            <person name="Deforce D."/>
            <person name="Van Nieuwerburgh F."/>
            <person name="Esteves A.C."/>
            <person name="Alves A."/>
        </authorList>
    </citation>
    <scope>NUCLEOTIDE SEQUENCE</scope>
    <source>
        <strain evidence="1">CBS 339.90</strain>
    </source>
</reference>
<proteinExistence type="predicted"/>
<evidence type="ECO:0000313" key="1">
    <source>
        <dbReference type="EMBL" id="KAK0654606.1"/>
    </source>
</evidence>
<gene>
    <name evidence="1" type="ORF">DIS24_g5078</name>
</gene>
<protein>
    <submittedName>
        <fullName evidence="1">Uncharacterized protein</fullName>
    </submittedName>
</protein>
<keyword evidence="2" id="KW-1185">Reference proteome</keyword>
<dbReference type="EMBL" id="JAUJDW010000020">
    <property type="protein sequence ID" value="KAK0654606.1"/>
    <property type="molecule type" value="Genomic_DNA"/>
</dbReference>
<sequence>MRPGYTHREPFDLDFEKVYFGKLIHIDRIEGEPWTDRPAIVTGVNEDSRRVRFFTVYSFGEAGGLRKRFSNLRHQQEAEKEHNMRNFILIENEQLAARPHLGTPVVRLKGEQLTKSCWVNTAEVRELPFDRVCAQSIGHTLNEAWLPLDQMRILRGHVQRQGNSLFPSEKDGRLERYDGGWCGYREYEKEGLGETRN</sequence>
<evidence type="ECO:0000313" key="2">
    <source>
        <dbReference type="Proteomes" id="UP001175001"/>
    </source>
</evidence>
<comment type="caution">
    <text evidence="1">The sequence shown here is derived from an EMBL/GenBank/DDBJ whole genome shotgun (WGS) entry which is preliminary data.</text>
</comment>
<dbReference type="AlphaFoldDB" id="A0AA40CX22"/>
<accession>A0AA40CX22</accession>
<name>A0AA40CX22_9PEZI</name>